<dbReference type="InterPro" id="IPR041515">
    <property type="entry name" value="PPAF-2-like_Clip"/>
</dbReference>
<dbReference type="InterPro" id="IPR018114">
    <property type="entry name" value="TRYPSIN_HIS"/>
</dbReference>
<evidence type="ECO:0000256" key="5">
    <source>
        <dbReference type="ARBA" id="ARBA00076468"/>
    </source>
</evidence>
<gene>
    <name evidence="9" type="ORF">APICC_01096</name>
</gene>
<reference evidence="9 10" key="1">
    <citation type="submission" date="2014-07" db="EMBL/GenBank/DDBJ databases">
        <title>Genomic and transcriptomic analysis on Apis cerana provide comprehensive insights into honey bee biology.</title>
        <authorList>
            <person name="Diao Q."/>
            <person name="Sun L."/>
            <person name="Zheng H."/>
            <person name="Zheng H."/>
            <person name="Xu S."/>
            <person name="Wang S."/>
            <person name="Zeng Z."/>
            <person name="Hu F."/>
            <person name="Su S."/>
            <person name="Wu J."/>
        </authorList>
    </citation>
    <scope>NUCLEOTIDE SEQUENCE [LARGE SCALE GENOMIC DNA]</scope>
    <source>
        <tissue evidence="9">Pupae without intestine</tissue>
    </source>
</reference>
<dbReference type="InterPro" id="IPR043504">
    <property type="entry name" value="Peptidase_S1_PA_chymotrypsin"/>
</dbReference>
<name>A0A2A3E4S5_APICC</name>
<evidence type="ECO:0000256" key="1">
    <source>
        <dbReference type="ARBA" id="ARBA00004613"/>
    </source>
</evidence>
<dbReference type="PANTHER" id="PTHR24258:SF129">
    <property type="entry name" value="LP15124P-RELATED"/>
    <property type="match status" value="1"/>
</dbReference>
<dbReference type="PRINTS" id="PR00722">
    <property type="entry name" value="CHYMOTRYPSIN"/>
</dbReference>
<dbReference type="GO" id="GO:0006508">
    <property type="term" value="P:proteolysis"/>
    <property type="evidence" value="ECO:0007669"/>
    <property type="project" value="InterPro"/>
</dbReference>
<feature type="signal peptide" evidence="7">
    <location>
        <begin position="1"/>
        <end position="26"/>
    </location>
</feature>
<dbReference type="InterPro" id="IPR001314">
    <property type="entry name" value="Peptidase_S1A"/>
</dbReference>
<dbReference type="Proteomes" id="UP000242457">
    <property type="component" value="Unassembled WGS sequence"/>
</dbReference>
<dbReference type="InterPro" id="IPR001254">
    <property type="entry name" value="Trypsin_dom"/>
</dbReference>
<dbReference type="EMBL" id="KZ288370">
    <property type="protein sequence ID" value="PBC26753.1"/>
    <property type="molecule type" value="Genomic_DNA"/>
</dbReference>
<dbReference type="SUPFAM" id="SSF50494">
    <property type="entry name" value="Trypsin-like serine proteases"/>
    <property type="match status" value="1"/>
</dbReference>
<feature type="domain" description="Peptidase S1" evidence="8">
    <location>
        <begin position="158"/>
        <end position="410"/>
    </location>
</feature>
<proteinExistence type="predicted"/>
<dbReference type="PROSITE" id="PS00134">
    <property type="entry name" value="TRYPSIN_HIS"/>
    <property type="match status" value="1"/>
</dbReference>
<dbReference type="FunFam" id="2.40.10.10:FF:000038">
    <property type="entry name" value="Serine protease"/>
    <property type="match status" value="1"/>
</dbReference>
<keyword evidence="2" id="KW-0964">Secreted</keyword>
<dbReference type="Gene3D" id="2.40.10.10">
    <property type="entry name" value="Trypsin-like serine proteases"/>
    <property type="match status" value="2"/>
</dbReference>
<dbReference type="Pfam" id="PF18322">
    <property type="entry name" value="CLIP_1"/>
    <property type="match status" value="1"/>
</dbReference>
<dbReference type="PANTHER" id="PTHR24258">
    <property type="entry name" value="SERINE PROTEASE-RELATED"/>
    <property type="match status" value="1"/>
</dbReference>
<dbReference type="AlphaFoldDB" id="A0A2A3E4S5"/>
<accession>A0A2A3E4S5</accession>
<organism evidence="9 10">
    <name type="scientific">Apis cerana cerana</name>
    <name type="common">Oriental honeybee</name>
    <dbReference type="NCBI Taxonomy" id="94128"/>
    <lineage>
        <taxon>Eukaryota</taxon>
        <taxon>Metazoa</taxon>
        <taxon>Ecdysozoa</taxon>
        <taxon>Arthropoda</taxon>
        <taxon>Hexapoda</taxon>
        <taxon>Insecta</taxon>
        <taxon>Pterygota</taxon>
        <taxon>Neoptera</taxon>
        <taxon>Endopterygota</taxon>
        <taxon>Hymenoptera</taxon>
        <taxon>Apocrita</taxon>
        <taxon>Aculeata</taxon>
        <taxon>Apoidea</taxon>
        <taxon>Anthophila</taxon>
        <taxon>Apidae</taxon>
        <taxon>Apis</taxon>
    </lineage>
</organism>
<evidence type="ECO:0000313" key="10">
    <source>
        <dbReference type="Proteomes" id="UP000242457"/>
    </source>
</evidence>
<sequence>MCFRISDIAMWKIFSILAMAIAISIAAPQKNNLDSLITNIFGTPQDQQISDPSSTTSATILGTENRPKQPETDCECVPYYLCHNGSILQNGTGIIDIRFAFDDESVNKHRTLRALGQCENYLDVCCKPPDRVEKVTPPPIEKKGTCGQRHPEGVGFRITGDVNGEAQFGEFPWMVAIIKEENIGDQKLNVYQCGGSLIHKQAVLTAAHCVQGKQPSELRIRAGEWDTQTKNEIFPHQDRNVKNVIIHENFAGGTLYNDFAILILSEPLNLMENVDLVCLPEPNTVFDGSRCFASGWGKDKFGKEGHYQVILKKINLPVVPHNQCQDLLRKTRLGKYFILDNSFICAGGESDKDTCKGDGGSPLVCPSNNNPNIYLQAGIVAWGIGCGENGIPGVYANVASVRDWIDEQMAFYNLDNTVYQAQKIN</sequence>
<keyword evidence="10" id="KW-1185">Reference proteome</keyword>
<feature type="region of interest" description="Disordered" evidence="6">
    <location>
        <begin position="46"/>
        <end position="67"/>
    </location>
</feature>
<dbReference type="PROSITE" id="PS50240">
    <property type="entry name" value="TRYPSIN_DOM"/>
    <property type="match status" value="1"/>
</dbReference>
<dbReference type="Pfam" id="PF00089">
    <property type="entry name" value="Trypsin"/>
    <property type="match status" value="1"/>
</dbReference>
<evidence type="ECO:0000256" key="2">
    <source>
        <dbReference type="ARBA" id="ARBA00022525"/>
    </source>
</evidence>
<evidence type="ECO:0000256" key="6">
    <source>
        <dbReference type="SAM" id="MobiDB-lite"/>
    </source>
</evidence>
<evidence type="ECO:0000313" key="9">
    <source>
        <dbReference type="EMBL" id="PBC26753.1"/>
    </source>
</evidence>
<dbReference type="STRING" id="94128.A0A2A3E4S5"/>
<dbReference type="SMART" id="SM00020">
    <property type="entry name" value="Tryp_SPc"/>
    <property type="match status" value="1"/>
</dbReference>
<evidence type="ECO:0000256" key="4">
    <source>
        <dbReference type="ARBA" id="ARBA00068096"/>
    </source>
</evidence>
<feature type="chain" id="PRO_5013014322" description="Phenoloxidase-activating factor 2" evidence="7">
    <location>
        <begin position="27"/>
        <end position="425"/>
    </location>
</feature>
<dbReference type="OrthoDB" id="6261922at2759"/>
<evidence type="ECO:0000259" key="8">
    <source>
        <dbReference type="PROSITE" id="PS50240"/>
    </source>
</evidence>
<comment type="subcellular location">
    <subcellularLocation>
        <location evidence="1">Secreted</location>
    </subcellularLocation>
</comment>
<protein>
    <recommendedName>
        <fullName evidence="4">Phenoloxidase-activating factor 2</fullName>
    </recommendedName>
    <alternativeName>
        <fullName evidence="5">Prophenoloxidase-activating factor II</fullName>
    </alternativeName>
</protein>
<evidence type="ECO:0000256" key="7">
    <source>
        <dbReference type="SAM" id="SignalP"/>
    </source>
</evidence>
<dbReference type="CDD" id="cd00190">
    <property type="entry name" value="Tryp_SPc"/>
    <property type="match status" value="1"/>
</dbReference>
<keyword evidence="7" id="KW-0732">Signal</keyword>
<dbReference type="GO" id="GO:0005576">
    <property type="term" value="C:extracellular region"/>
    <property type="evidence" value="ECO:0007669"/>
    <property type="project" value="UniProtKB-SubCell"/>
</dbReference>
<dbReference type="GO" id="GO:0004252">
    <property type="term" value="F:serine-type endopeptidase activity"/>
    <property type="evidence" value="ECO:0007669"/>
    <property type="project" value="InterPro"/>
</dbReference>
<keyword evidence="3" id="KW-1015">Disulfide bond</keyword>
<dbReference type="InterPro" id="IPR009003">
    <property type="entry name" value="Peptidase_S1_PA"/>
</dbReference>
<feature type="compositionally biased region" description="Polar residues" evidence="6">
    <location>
        <begin position="46"/>
        <end position="62"/>
    </location>
</feature>
<evidence type="ECO:0000256" key="3">
    <source>
        <dbReference type="ARBA" id="ARBA00023157"/>
    </source>
</evidence>